<sequence>MNNESLAKGVNTEIQMRLRAYGNMQSSFNVYADADFLSKDPSLALKAHEAYEGSKTAADYLLGLRRFCKEQGYNEYETGRYLFNLCFTKDFNSLYANPPECTAMAIYLALRKSKDGGESGGEDFGSLDQVSHALIVDHNYRHSTKVLHQFAVVGEVPAKNEDIKLPLRKVGAFLESNLGARIDRPWAVDATFNLACPLSEYPTLLGNAITLMTREDSVFEKVRPPIATVLGWTENNIRVLGSTTGNKLKNLYQMSNCMQPLAFYNLVFNGELLLMLVTQRSPRLEITKNDGCIGSSTLF</sequence>
<proteinExistence type="predicted"/>
<evidence type="ECO:0000313" key="1">
    <source>
        <dbReference type="EMBL" id="UYM14456.1"/>
    </source>
</evidence>
<name>A0ABY6GQM9_9GAMM</name>
<keyword evidence="2" id="KW-1185">Reference proteome</keyword>
<protein>
    <submittedName>
        <fullName evidence="1">Uncharacterized protein</fullName>
    </submittedName>
</protein>
<organism evidence="1 2">
    <name type="scientific">Endozoicomonas euniceicola</name>
    <dbReference type="NCBI Taxonomy" id="1234143"/>
    <lineage>
        <taxon>Bacteria</taxon>
        <taxon>Pseudomonadati</taxon>
        <taxon>Pseudomonadota</taxon>
        <taxon>Gammaproteobacteria</taxon>
        <taxon>Oceanospirillales</taxon>
        <taxon>Endozoicomonadaceae</taxon>
        <taxon>Endozoicomonas</taxon>
    </lineage>
</organism>
<accession>A0ABY6GQM9</accession>
<dbReference type="Proteomes" id="UP001163255">
    <property type="component" value="Chromosome"/>
</dbReference>
<reference evidence="1" key="1">
    <citation type="submission" date="2022-10" db="EMBL/GenBank/DDBJ databases">
        <title>Completed Genome Sequence of two octocoral isolated bacterium, Endozoicomonas euniceicola EF212T and Endozoicomonas gorgoniicola PS125T.</title>
        <authorList>
            <person name="Chiou Y.-J."/>
            <person name="Chen Y.-H."/>
        </authorList>
    </citation>
    <scope>NUCLEOTIDE SEQUENCE</scope>
    <source>
        <strain evidence="1">EF212</strain>
    </source>
</reference>
<dbReference type="EMBL" id="CP103300">
    <property type="protein sequence ID" value="UYM14456.1"/>
    <property type="molecule type" value="Genomic_DNA"/>
</dbReference>
<evidence type="ECO:0000313" key="2">
    <source>
        <dbReference type="Proteomes" id="UP001163255"/>
    </source>
</evidence>
<dbReference type="RefSeq" id="WP_262595947.1">
    <property type="nucleotide sequence ID" value="NZ_CP103300.1"/>
</dbReference>
<gene>
    <name evidence="1" type="ORF">NX720_16345</name>
</gene>